<organism evidence="8 9">
    <name type="scientific">Echinicola jeungdonensis</name>
    <dbReference type="NCBI Taxonomy" id="709343"/>
    <lineage>
        <taxon>Bacteria</taxon>
        <taxon>Pseudomonadati</taxon>
        <taxon>Bacteroidota</taxon>
        <taxon>Cytophagia</taxon>
        <taxon>Cytophagales</taxon>
        <taxon>Cyclobacteriaceae</taxon>
        <taxon>Echinicola</taxon>
    </lineage>
</organism>
<evidence type="ECO:0000313" key="8">
    <source>
        <dbReference type="EMBL" id="MFB9212150.1"/>
    </source>
</evidence>
<proteinExistence type="predicted"/>
<feature type="domain" description="DUF3817" evidence="7">
    <location>
        <begin position="12"/>
        <end position="98"/>
    </location>
</feature>
<evidence type="ECO:0000256" key="5">
    <source>
        <dbReference type="ARBA" id="ARBA00023136"/>
    </source>
</evidence>
<evidence type="ECO:0000256" key="1">
    <source>
        <dbReference type="ARBA" id="ARBA00004651"/>
    </source>
</evidence>
<dbReference type="InterPro" id="IPR023845">
    <property type="entry name" value="DUF3817_TM"/>
</dbReference>
<gene>
    <name evidence="8" type="ORF">ACFFUR_10050</name>
</gene>
<keyword evidence="9" id="KW-1185">Reference proteome</keyword>
<reference evidence="8 9" key="1">
    <citation type="submission" date="2024-09" db="EMBL/GenBank/DDBJ databases">
        <authorList>
            <person name="Sun Q."/>
            <person name="Mori K."/>
        </authorList>
    </citation>
    <scope>NUCLEOTIDE SEQUENCE [LARGE SCALE GENOMIC DNA]</scope>
    <source>
        <strain evidence="8 9">CECT 7682</strain>
    </source>
</reference>
<dbReference type="PANTHER" id="PTHR40077:SF1">
    <property type="entry name" value="MEMBRANE PROTEIN"/>
    <property type="match status" value="1"/>
</dbReference>
<dbReference type="EMBL" id="JBHMEW010000058">
    <property type="protein sequence ID" value="MFB9212150.1"/>
    <property type="molecule type" value="Genomic_DNA"/>
</dbReference>
<dbReference type="Proteomes" id="UP001589654">
    <property type="component" value="Unassembled WGS sequence"/>
</dbReference>
<dbReference type="PANTHER" id="PTHR40077">
    <property type="entry name" value="MEMBRANE PROTEIN-RELATED"/>
    <property type="match status" value="1"/>
</dbReference>
<name>A0ABV5J7M1_9BACT</name>
<dbReference type="Pfam" id="PF12823">
    <property type="entry name" value="DUF3817"/>
    <property type="match status" value="1"/>
</dbReference>
<evidence type="ECO:0000259" key="7">
    <source>
        <dbReference type="Pfam" id="PF12823"/>
    </source>
</evidence>
<accession>A0ABV5J7M1</accession>
<feature type="transmembrane region" description="Helical" evidence="6">
    <location>
        <begin position="12"/>
        <end position="34"/>
    </location>
</feature>
<dbReference type="RefSeq" id="WP_290249604.1">
    <property type="nucleotide sequence ID" value="NZ_JAUFQT010000002.1"/>
</dbReference>
<sequence>MNIEKKRKAIYHFRWISIAEGISFLLLLFVAMPLKYMMEMPFAVTYMGWIHGLLFIAYVYAIFPTRKILGWNFRRTLIGLLMSVLPFGPFLFDRKLRKDHRQLEENPQRS</sequence>
<keyword evidence="4 6" id="KW-1133">Transmembrane helix</keyword>
<protein>
    <submittedName>
        <fullName evidence="8">DUF3817 domain-containing protein</fullName>
    </submittedName>
</protein>
<evidence type="ECO:0000313" key="9">
    <source>
        <dbReference type="Proteomes" id="UP001589654"/>
    </source>
</evidence>
<comment type="caution">
    <text evidence="8">The sequence shown here is derived from an EMBL/GenBank/DDBJ whole genome shotgun (WGS) entry which is preliminary data.</text>
</comment>
<dbReference type="NCBIfam" id="TIGR03954">
    <property type="entry name" value="integ_memb_HG"/>
    <property type="match status" value="1"/>
</dbReference>
<keyword evidence="2" id="KW-1003">Cell membrane</keyword>
<comment type="subcellular location">
    <subcellularLocation>
        <location evidence="1">Cell membrane</location>
        <topology evidence="1">Multi-pass membrane protein</topology>
    </subcellularLocation>
</comment>
<keyword evidence="3 6" id="KW-0812">Transmembrane</keyword>
<evidence type="ECO:0000256" key="2">
    <source>
        <dbReference type="ARBA" id="ARBA00022475"/>
    </source>
</evidence>
<evidence type="ECO:0000256" key="6">
    <source>
        <dbReference type="SAM" id="Phobius"/>
    </source>
</evidence>
<evidence type="ECO:0000256" key="3">
    <source>
        <dbReference type="ARBA" id="ARBA00022692"/>
    </source>
</evidence>
<keyword evidence="5 6" id="KW-0472">Membrane</keyword>
<feature type="transmembrane region" description="Helical" evidence="6">
    <location>
        <begin position="75"/>
        <end position="92"/>
    </location>
</feature>
<evidence type="ECO:0000256" key="4">
    <source>
        <dbReference type="ARBA" id="ARBA00022989"/>
    </source>
</evidence>
<feature type="transmembrane region" description="Helical" evidence="6">
    <location>
        <begin position="46"/>
        <end position="63"/>
    </location>
</feature>